<proteinExistence type="predicted"/>
<dbReference type="Proteomes" id="UP001153678">
    <property type="component" value="Unassembled WGS sequence"/>
</dbReference>
<dbReference type="EMBL" id="CAMKVN010008426">
    <property type="protein sequence ID" value="CAI2192517.1"/>
    <property type="molecule type" value="Genomic_DNA"/>
</dbReference>
<dbReference type="OrthoDB" id="2424465at2759"/>
<evidence type="ECO:0000313" key="3">
    <source>
        <dbReference type="Proteomes" id="UP001153678"/>
    </source>
</evidence>
<dbReference type="PROSITE" id="PS50011">
    <property type="entry name" value="PROTEIN_KINASE_DOM"/>
    <property type="match status" value="1"/>
</dbReference>
<dbReference type="GO" id="GO:0005524">
    <property type="term" value="F:ATP binding"/>
    <property type="evidence" value="ECO:0007669"/>
    <property type="project" value="InterPro"/>
</dbReference>
<dbReference type="Pfam" id="PF00069">
    <property type="entry name" value="Pkinase"/>
    <property type="match status" value="1"/>
</dbReference>
<comment type="caution">
    <text evidence="2">The sequence shown here is derived from an EMBL/GenBank/DDBJ whole genome shotgun (WGS) entry which is preliminary data.</text>
</comment>
<feature type="domain" description="Protein kinase" evidence="1">
    <location>
        <begin position="1"/>
        <end position="63"/>
    </location>
</feature>
<dbReference type="AlphaFoldDB" id="A0A9W4T4S0"/>
<reference evidence="2" key="1">
    <citation type="submission" date="2022-08" db="EMBL/GenBank/DDBJ databases">
        <authorList>
            <person name="Kallberg Y."/>
            <person name="Tangrot J."/>
            <person name="Rosling A."/>
        </authorList>
    </citation>
    <scope>NUCLEOTIDE SEQUENCE</scope>
    <source>
        <strain evidence="2">Wild A</strain>
    </source>
</reference>
<name>A0A9W4T4S0_9GLOM</name>
<evidence type="ECO:0000313" key="2">
    <source>
        <dbReference type="EMBL" id="CAI2192517.1"/>
    </source>
</evidence>
<dbReference type="InterPro" id="IPR000719">
    <property type="entry name" value="Prot_kinase_dom"/>
</dbReference>
<gene>
    <name evidence="2" type="ORF">FWILDA_LOCUS15616</name>
</gene>
<accession>A0A9W4T4S0</accession>
<keyword evidence="3" id="KW-1185">Reference proteome</keyword>
<dbReference type="Gene3D" id="1.10.510.10">
    <property type="entry name" value="Transferase(Phosphotransferase) domain 1"/>
    <property type="match status" value="1"/>
</dbReference>
<dbReference type="InterPro" id="IPR011009">
    <property type="entry name" value="Kinase-like_dom_sf"/>
</dbReference>
<dbReference type="SUPFAM" id="SSF56112">
    <property type="entry name" value="Protein kinase-like (PK-like)"/>
    <property type="match status" value="1"/>
</dbReference>
<dbReference type="GO" id="GO:0004672">
    <property type="term" value="F:protein kinase activity"/>
    <property type="evidence" value="ECO:0007669"/>
    <property type="project" value="InterPro"/>
</dbReference>
<evidence type="ECO:0000259" key="1">
    <source>
        <dbReference type="PROSITE" id="PS50011"/>
    </source>
</evidence>
<organism evidence="2 3">
    <name type="scientific">Funneliformis geosporum</name>
    <dbReference type="NCBI Taxonomy" id="1117311"/>
    <lineage>
        <taxon>Eukaryota</taxon>
        <taxon>Fungi</taxon>
        <taxon>Fungi incertae sedis</taxon>
        <taxon>Mucoromycota</taxon>
        <taxon>Glomeromycotina</taxon>
        <taxon>Glomeromycetes</taxon>
        <taxon>Glomerales</taxon>
        <taxon>Glomeraceae</taxon>
        <taxon>Funneliformis</taxon>
    </lineage>
</organism>
<sequence length="63" mass="7347">YFQSFKNNDIYGVLPFVAPEVLRGQPYTLSSDIYSFSMILWEFISGVFPFDNKAHDFQLSLDM</sequence>
<protein>
    <submittedName>
        <fullName evidence="2">5245_t:CDS:1</fullName>
    </submittedName>
</protein>
<feature type="non-terminal residue" evidence="2">
    <location>
        <position position="1"/>
    </location>
</feature>